<proteinExistence type="predicted"/>
<feature type="region of interest" description="Disordered" evidence="2">
    <location>
        <begin position="159"/>
        <end position="201"/>
    </location>
</feature>
<dbReference type="PROSITE" id="PS50294">
    <property type="entry name" value="WD_REPEATS_REGION"/>
    <property type="match status" value="1"/>
</dbReference>
<dbReference type="Proteomes" id="UP001189429">
    <property type="component" value="Unassembled WGS sequence"/>
</dbReference>
<protein>
    <submittedName>
        <fullName evidence="3">Uncharacterized protein</fullName>
    </submittedName>
</protein>
<dbReference type="SMART" id="SM00320">
    <property type="entry name" value="WD40"/>
    <property type="match status" value="3"/>
</dbReference>
<dbReference type="InterPro" id="IPR001680">
    <property type="entry name" value="WD40_rpt"/>
</dbReference>
<feature type="repeat" description="WD" evidence="1">
    <location>
        <begin position="550"/>
        <end position="591"/>
    </location>
</feature>
<sequence length="771" mass="80244">MKAALRAARTARKEDRIVAYLDSRAFWAAALERRVSWGDVLNYVGQVAAAANDSAVPQHVAEQAAAFQSSWALVEAYSSSTRGDDDQEGQGNASIVLGELDWSRLTRCQAEVKQTGAAAAASQDSLVFPCQRFLFGQCPKQEAGRRAVPAAAVLGPTQLARSTAGASPARGGPEDRPKGHFRTPLARGRDGQKGASVEGRAQRTAGTQADLLELVPGAPGAAVPGDGEAFTVARGWVADPAVAVHPRGAVATVPSRGPSPAQHLQAFLQVHFGTGINEAGSPATRIGKLVFASRGLQGKTCAHARHRAAVSHGPIHRKQRGDQCTVFSFCTCGVDQGIRLHTWLPVWDELFRNEGRPLGGCIPASWTAEFRCHLRALGVASPGAWFGHGVWRGAAADVFVASGVKAMLARGGWRSVASAGPYVSGDEVAAGLLAQGVVDESGRSSVVVRLLSGREVAVVEVGPADQVRLLRQAVAAERPFGAGGQDGARVCFDLVLGERLLLDEETIEGSGLAGGGELLAVRCEPFCVLATAGREAVLLDGVTGATVRTFRGHRNAVRAAAVSASGDHILTASDDFTAKLFDSRTGACKQTLVGHRNNVNDAAFSTFYHDQIWDAATLHCEGTFRAPPGDTAGGAVLCVRCSPDGESVLTASEDCRAHLYKPGGAVLTASEDGEARLFEAASGACLRVLGGHGDFVVSAAFSEDGSKVLTASEDGKVRMFSLASGARVRTYELGRPVTSASIVAQGASELVRAGWPGAAPGPPSARRPAAC</sequence>
<dbReference type="SUPFAM" id="SSF50978">
    <property type="entry name" value="WD40 repeat-like"/>
    <property type="match status" value="1"/>
</dbReference>
<keyword evidence="1" id="KW-0853">WD repeat</keyword>
<dbReference type="Pfam" id="PF00400">
    <property type="entry name" value="WD40"/>
    <property type="match status" value="3"/>
</dbReference>
<dbReference type="PANTHER" id="PTHR19879:SF9">
    <property type="entry name" value="TRANSCRIPTION INITIATION FACTOR TFIID SUBUNIT 5"/>
    <property type="match status" value="1"/>
</dbReference>
<evidence type="ECO:0000313" key="3">
    <source>
        <dbReference type="EMBL" id="CAK0864902.1"/>
    </source>
</evidence>
<comment type="caution">
    <text evidence="3">The sequence shown here is derived from an EMBL/GenBank/DDBJ whole genome shotgun (WGS) entry which is preliminary data.</text>
</comment>
<reference evidence="3" key="1">
    <citation type="submission" date="2023-10" db="EMBL/GenBank/DDBJ databases">
        <authorList>
            <person name="Chen Y."/>
            <person name="Shah S."/>
            <person name="Dougan E. K."/>
            <person name="Thang M."/>
            <person name="Chan C."/>
        </authorList>
    </citation>
    <scope>NUCLEOTIDE SEQUENCE [LARGE SCALE GENOMIC DNA]</scope>
</reference>
<evidence type="ECO:0000256" key="2">
    <source>
        <dbReference type="SAM" id="MobiDB-lite"/>
    </source>
</evidence>
<gene>
    <name evidence="3" type="ORF">PCOR1329_LOCUS52608</name>
</gene>
<accession>A0ABN9UXJ6</accession>
<dbReference type="InterPro" id="IPR036322">
    <property type="entry name" value="WD40_repeat_dom_sf"/>
</dbReference>
<evidence type="ECO:0000256" key="1">
    <source>
        <dbReference type="PROSITE-ProRule" id="PRU00221"/>
    </source>
</evidence>
<evidence type="ECO:0000313" key="4">
    <source>
        <dbReference type="Proteomes" id="UP001189429"/>
    </source>
</evidence>
<dbReference type="PANTHER" id="PTHR19879">
    <property type="entry name" value="TRANSCRIPTION INITIATION FACTOR TFIID"/>
    <property type="match status" value="1"/>
</dbReference>
<dbReference type="InterPro" id="IPR015943">
    <property type="entry name" value="WD40/YVTN_repeat-like_dom_sf"/>
</dbReference>
<organism evidence="3 4">
    <name type="scientific">Prorocentrum cordatum</name>
    <dbReference type="NCBI Taxonomy" id="2364126"/>
    <lineage>
        <taxon>Eukaryota</taxon>
        <taxon>Sar</taxon>
        <taxon>Alveolata</taxon>
        <taxon>Dinophyceae</taxon>
        <taxon>Prorocentrales</taxon>
        <taxon>Prorocentraceae</taxon>
        <taxon>Prorocentrum</taxon>
    </lineage>
</organism>
<dbReference type="Gene3D" id="2.130.10.10">
    <property type="entry name" value="YVTN repeat-like/Quinoprotein amine dehydrogenase"/>
    <property type="match status" value="3"/>
</dbReference>
<name>A0ABN9UXJ6_9DINO</name>
<dbReference type="PROSITE" id="PS50082">
    <property type="entry name" value="WD_REPEATS_2"/>
    <property type="match status" value="2"/>
</dbReference>
<dbReference type="EMBL" id="CAUYUJ010016402">
    <property type="protein sequence ID" value="CAK0864902.1"/>
    <property type="molecule type" value="Genomic_DNA"/>
</dbReference>
<feature type="repeat" description="WD" evidence="1">
    <location>
        <begin position="689"/>
        <end position="730"/>
    </location>
</feature>
<keyword evidence="4" id="KW-1185">Reference proteome</keyword>